<dbReference type="AlphaFoldDB" id="A0A179IQ21"/>
<gene>
    <name evidence="3" type="ORF">SA87_02030</name>
</gene>
<evidence type="ECO:0000259" key="2">
    <source>
        <dbReference type="PROSITE" id="PS51782"/>
    </source>
</evidence>
<dbReference type="InterPro" id="IPR018392">
    <property type="entry name" value="LysM"/>
</dbReference>
<accession>A0A179IQ21</accession>
<keyword evidence="4" id="KW-1185">Reference proteome</keyword>
<evidence type="ECO:0000313" key="3">
    <source>
        <dbReference type="EMBL" id="OAR03800.1"/>
    </source>
</evidence>
<comment type="caution">
    <text evidence="3">The sequence shown here is derived from an EMBL/GenBank/DDBJ whole genome shotgun (WGS) entry which is preliminary data.</text>
</comment>
<evidence type="ECO:0000256" key="1">
    <source>
        <dbReference type="SAM" id="Phobius"/>
    </source>
</evidence>
<proteinExistence type="predicted"/>
<dbReference type="RefSeq" id="WP_066202339.1">
    <property type="nucleotide sequence ID" value="NZ_CBCSAS010000076.1"/>
</dbReference>
<dbReference type="InterPro" id="IPR036779">
    <property type="entry name" value="LysM_dom_sf"/>
</dbReference>
<organism evidence="3 4">
    <name type="scientific">Hydrogenibacillus schlegelii</name>
    <name type="common">Bacillus schlegelii</name>
    <dbReference type="NCBI Taxonomy" id="1484"/>
    <lineage>
        <taxon>Bacteria</taxon>
        <taxon>Bacillati</taxon>
        <taxon>Bacillota</taxon>
        <taxon>Bacilli</taxon>
        <taxon>Bacillales</taxon>
        <taxon>Bacillales Family X. Incertae Sedis</taxon>
        <taxon>Hydrogenibacillus</taxon>
    </lineage>
</organism>
<dbReference type="OrthoDB" id="9787225at2"/>
<feature type="transmembrane region" description="Helical" evidence="1">
    <location>
        <begin position="16"/>
        <end position="40"/>
    </location>
</feature>
<dbReference type="EMBL" id="JXBB01000038">
    <property type="protein sequence ID" value="OAR03800.1"/>
    <property type="molecule type" value="Genomic_DNA"/>
</dbReference>
<dbReference type="Proteomes" id="UP000243024">
    <property type="component" value="Unassembled WGS sequence"/>
</dbReference>
<reference evidence="3 4" key="1">
    <citation type="submission" date="2015-09" db="EMBL/GenBank/DDBJ databases">
        <title>Draft genome sequence of Hydrogenibacillus schlegelii DSM 2000.</title>
        <authorList>
            <person name="Hemp J."/>
        </authorList>
    </citation>
    <scope>NUCLEOTIDE SEQUENCE [LARGE SCALE GENOMIC DNA]</scope>
    <source>
        <strain evidence="3 4">MA 48</strain>
    </source>
</reference>
<sequence>MKRATASLTFRRRIRVLFVLILLSFLVLVLRLTYIIFWWYPYYEYKRNPPPPADSGIVYTVKNGDYLFAISKRFQVPLKSVIRLNDIKNPDLIHPGDKIRIPEPLPAYPNEEIIVALESPANFWKGVKTVWEKHVVASQSSE</sequence>
<dbReference type="SMART" id="SM00257">
    <property type="entry name" value="LysM"/>
    <property type="match status" value="1"/>
</dbReference>
<dbReference type="CDD" id="cd00118">
    <property type="entry name" value="LysM"/>
    <property type="match status" value="1"/>
</dbReference>
<evidence type="ECO:0000313" key="4">
    <source>
        <dbReference type="Proteomes" id="UP000243024"/>
    </source>
</evidence>
<keyword evidence="1" id="KW-0472">Membrane</keyword>
<dbReference type="STRING" id="1484.SA87_02030"/>
<feature type="domain" description="LysM" evidence="2">
    <location>
        <begin position="57"/>
        <end position="101"/>
    </location>
</feature>
<dbReference type="Gene3D" id="3.10.350.10">
    <property type="entry name" value="LysM domain"/>
    <property type="match status" value="1"/>
</dbReference>
<dbReference type="SUPFAM" id="SSF54106">
    <property type="entry name" value="LysM domain"/>
    <property type="match status" value="1"/>
</dbReference>
<keyword evidence="1" id="KW-1133">Transmembrane helix</keyword>
<name>A0A179IQ21_HYDSH</name>
<keyword evidence="1" id="KW-0812">Transmembrane</keyword>
<dbReference type="Pfam" id="PF01476">
    <property type="entry name" value="LysM"/>
    <property type="match status" value="1"/>
</dbReference>
<dbReference type="PROSITE" id="PS51782">
    <property type="entry name" value="LYSM"/>
    <property type="match status" value="1"/>
</dbReference>
<protein>
    <recommendedName>
        <fullName evidence="2">LysM domain-containing protein</fullName>
    </recommendedName>
</protein>